<evidence type="ECO:0000259" key="10">
    <source>
        <dbReference type="PROSITE" id="PS50109"/>
    </source>
</evidence>
<evidence type="ECO:0000256" key="6">
    <source>
        <dbReference type="ARBA" id="ARBA00022777"/>
    </source>
</evidence>
<dbReference type="InterPro" id="IPR003594">
    <property type="entry name" value="HATPase_dom"/>
</dbReference>
<dbReference type="SUPFAM" id="SSF55874">
    <property type="entry name" value="ATPase domain of HSP90 chaperone/DNA topoisomerase II/histidine kinase"/>
    <property type="match status" value="1"/>
</dbReference>
<dbReference type="Proteomes" id="UP000252669">
    <property type="component" value="Unassembled WGS sequence"/>
</dbReference>
<dbReference type="InterPro" id="IPR005467">
    <property type="entry name" value="His_kinase_dom"/>
</dbReference>
<feature type="transmembrane region" description="Helical" evidence="9">
    <location>
        <begin position="6"/>
        <end position="27"/>
    </location>
</feature>
<dbReference type="PRINTS" id="PR00344">
    <property type="entry name" value="BCTRLSENSOR"/>
</dbReference>
<feature type="domain" description="Histidine kinase" evidence="10">
    <location>
        <begin position="241"/>
        <end position="452"/>
    </location>
</feature>
<evidence type="ECO:0000256" key="3">
    <source>
        <dbReference type="ARBA" id="ARBA00022553"/>
    </source>
</evidence>
<keyword evidence="6" id="KW-0418">Kinase</keyword>
<dbReference type="PROSITE" id="PS50109">
    <property type="entry name" value="HIS_KIN"/>
    <property type="match status" value="1"/>
</dbReference>
<dbReference type="Gene3D" id="1.10.287.130">
    <property type="match status" value="1"/>
</dbReference>
<evidence type="ECO:0000313" key="11">
    <source>
        <dbReference type="EMBL" id="RBQ29375.1"/>
    </source>
</evidence>
<keyword evidence="9" id="KW-1133">Transmembrane helix</keyword>
<keyword evidence="7" id="KW-0067">ATP-binding</keyword>
<dbReference type="RefSeq" id="WP_113893885.1">
    <property type="nucleotide sequence ID" value="NZ_JANJGA010000006.1"/>
</dbReference>
<proteinExistence type="predicted"/>
<evidence type="ECO:0000256" key="4">
    <source>
        <dbReference type="ARBA" id="ARBA00022679"/>
    </source>
</evidence>
<evidence type="ECO:0000256" key="9">
    <source>
        <dbReference type="SAM" id="Phobius"/>
    </source>
</evidence>
<organism evidence="11 12">
    <name type="scientific">Aliarcobacter vitoriensis</name>
    <dbReference type="NCBI Taxonomy" id="2011099"/>
    <lineage>
        <taxon>Bacteria</taxon>
        <taxon>Pseudomonadati</taxon>
        <taxon>Campylobacterota</taxon>
        <taxon>Epsilonproteobacteria</taxon>
        <taxon>Campylobacterales</taxon>
        <taxon>Arcobacteraceae</taxon>
        <taxon>Aliarcobacter</taxon>
    </lineage>
</organism>
<reference evidence="11 12" key="1">
    <citation type="submission" date="2017-10" db="EMBL/GenBank/DDBJ databases">
        <title>Genomics of the genus Arcobacter.</title>
        <authorList>
            <person name="Perez-Cataluna A."/>
            <person name="Figueras M.J."/>
        </authorList>
    </citation>
    <scope>NUCLEOTIDE SEQUENCE [LARGE SCALE GENOMIC DNA]</scope>
    <source>
        <strain evidence="11 12">CECT 9230</strain>
    </source>
</reference>
<keyword evidence="5" id="KW-0547">Nucleotide-binding</keyword>
<dbReference type="InterPro" id="IPR003661">
    <property type="entry name" value="HisK_dim/P_dom"/>
</dbReference>
<dbReference type="SMART" id="SM00387">
    <property type="entry name" value="HATPase_c"/>
    <property type="match status" value="1"/>
</dbReference>
<sequence>MKNLNIITQIIIINTVVMSFFIAVFIYKNYTIVSNQLILLENEKIDSIVKTISPIISINLTLGLEENIKELISESMQAHSEIIGIDILDLDNKVIYENIKKDIKKSRIYHVLLEDTILKEKIGELKVYYTFSSIYSKLLNEFNKFIVFIAIFFIVSLFISSFLIKYNLKSLMQLKDKMLNYSLNDKISFEEECFKNEISVINNSAYKMIKKIEEEVEKRIIYEKNIMQKNRLASMGEMIDNIAHQWRQPLMKINAILLNTDRNIELKNYDEEYLQQRLEDISNTIYFMSNTIDTFRDFLNPNKDKQNFKIDQAIEKSIKVLSPSLKNIKVNLNKQDSVICAYESEFMQVIFSILSNSIDIFEQRDIKEKEININIYEDEINIYIEIQDNAGGIKSENLDKIFDPYFTTKHKTGGTGMGLYIAKIIMLNSFGDIKVENSSIGAKFILNISQKIGDKNGQ</sequence>
<comment type="catalytic activity">
    <reaction evidence="1">
        <text>ATP + protein L-histidine = ADP + protein N-phospho-L-histidine.</text>
        <dbReference type="EC" id="2.7.13.3"/>
    </reaction>
</comment>
<keyword evidence="4" id="KW-0808">Transferase</keyword>
<accession>A0A366MT03</accession>
<dbReference type="InterPro" id="IPR004358">
    <property type="entry name" value="Sig_transdc_His_kin-like_C"/>
</dbReference>
<name>A0A366MT03_9BACT</name>
<dbReference type="InterPro" id="IPR036890">
    <property type="entry name" value="HATPase_C_sf"/>
</dbReference>
<dbReference type="OrthoDB" id="45683at2"/>
<dbReference type="EC" id="2.7.13.3" evidence="2"/>
<gene>
    <name evidence="11" type="ORF">CRU91_04640</name>
</gene>
<protein>
    <recommendedName>
        <fullName evidence="2">histidine kinase</fullName>
        <ecNumber evidence="2">2.7.13.3</ecNumber>
    </recommendedName>
</protein>
<dbReference type="EMBL" id="PDKB01000006">
    <property type="protein sequence ID" value="RBQ29375.1"/>
    <property type="molecule type" value="Genomic_DNA"/>
</dbReference>
<evidence type="ECO:0000256" key="1">
    <source>
        <dbReference type="ARBA" id="ARBA00000085"/>
    </source>
</evidence>
<evidence type="ECO:0000256" key="8">
    <source>
        <dbReference type="ARBA" id="ARBA00023012"/>
    </source>
</evidence>
<feature type="transmembrane region" description="Helical" evidence="9">
    <location>
        <begin position="145"/>
        <end position="164"/>
    </location>
</feature>
<dbReference type="PANTHER" id="PTHR43065:SF10">
    <property type="entry name" value="PEROXIDE STRESS-ACTIVATED HISTIDINE KINASE MAK3"/>
    <property type="match status" value="1"/>
</dbReference>
<keyword evidence="12" id="KW-1185">Reference proteome</keyword>
<evidence type="ECO:0000313" key="12">
    <source>
        <dbReference type="Proteomes" id="UP000252669"/>
    </source>
</evidence>
<dbReference type="GO" id="GO:0000155">
    <property type="term" value="F:phosphorelay sensor kinase activity"/>
    <property type="evidence" value="ECO:0007669"/>
    <property type="project" value="InterPro"/>
</dbReference>
<evidence type="ECO:0000256" key="7">
    <source>
        <dbReference type="ARBA" id="ARBA00022840"/>
    </source>
</evidence>
<dbReference type="Gene3D" id="3.30.565.10">
    <property type="entry name" value="Histidine kinase-like ATPase, C-terminal domain"/>
    <property type="match status" value="1"/>
</dbReference>
<dbReference type="CDD" id="cd00082">
    <property type="entry name" value="HisKA"/>
    <property type="match status" value="1"/>
</dbReference>
<evidence type="ECO:0000256" key="2">
    <source>
        <dbReference type="ARBA" id="ARBA00012438"/>
    </source>
</evidence>
<dbReference type="PANTHER" id="PTHR43065">
    <property type="entry name" value="SENSOR HISTIDINE KINASE"/>
    <property type="match status" value="1"/>
</dbReference>
<dbReference type="AlphaFoldDB" id="A0A366MT03"/>
<dbReference type="GO" id="GO:0005524">
    <property type="term" value="F:ATP binding"/>
    <property type="evidence" value="ECO:0007669"/>
    <property type="project" value="UniProtKB-KW"/>
</dbReference>
<keyword evidence="9" id="KW-0812">Transmembrane</keyword>
<keyword evidence="9" id="KW-0472">Membrane</keyword>
<dbReference type="InterPro" id="IPR036097">
    <property type="entry name" value="HisK_dim/P_sf"/>
</dbReference>
<evidence type="ECO:0000256" key="5">
    <source>
        <dbReference type="ARBA" id="ARBA00022741"/>
    </source>
</evidence>
<keyword evidence="8" id="KW-0902">Two-component regulatory system</keyword>
<dbReference type="Pfam" id="PF02518">
    <property type="entry name" value="HATPase_c"/>
    <property type="match status" value="1"/>
</dbReference>
<comment type="caution">
    <text evidence="11">The sequence shown here is derived from an EMBL/GenBank/DDBJ whole genome shotgun (WGS) entry which is preliminary data.</text>
</comment>
<dbReference type="SUPFAM" id="SSF47384">
    <property type="entry name" value="Homodimeric domain of signal transducing histidine kinase"/>
    <property type="match status" value="1"/>
</dbReference>
<keyword evidence="3" id="KW-0597">Phosphoprotein</keyword>